<proteinExistence type="predicted"/>
<name>A0ABY6M0V1_9FLAO</name>
<dbReference type="RefSeq" id="WP_264433399.1">
    <property type="nucleotide sequence ID" value="NZ_CP081495.1"/>
</dbReference>
<keyword evidence="2" id="KW-1185">Reference proteome</keyword>
<evidence type="ECO:0000313" key="2">
    <source>
        <dbReference type="Proteomes" id="UP001163328"/>
    </source>
</evidence>
<reference evidence="1" key="1">
    <citation type="submission" date="2021-08" db="EMBL/GenBank/DDBJ databases">
        <title>Flavobacterium sp. strain CC-SYL302.</title>
        <authorList>
            <person name="Lin S.-Y."/>
            <person name="Lee T.-H."/>
            <person name="Young C.-C."/>
        </authorList>
    </citation>
    <scope>NUCLEOTIDE SEQUENCE</scope>
    <source>
        <strain evidence="1">CC-SYL302</strain>
    </source>
</reference>
<sequence>MKHIFTIAICTLLAVGCASNKPTSQHEQIAKNVQALPTVLEVQTVTRGFYNQAVIANGSVLLKKNKEDAGVSRTLTEQELIDLTQAYNAFELEKLNDYVSDSNLRAVDASTLTVIKITNNGDMFISNDFDTVNPPAELKPLVNRVQQLFNE</sequence>
<dbReference type="Proteomes" id="UP001163328">
    <property type="component" value="Chromosome"/>
</dbReference>
<gene>
    <name evidence="1" type="ORF">K5I29_11205</name>
</gene>
<protein>
    <submittedName>
        <fullName evidence="1">Uncharacterized protein</fullName>
    </submittedName>
</protein>
<accession>A0ABY6M0V1</accession>
<evidence type="ECO:0000313" key="1">
    <source>
        <dbReference type="EMBL" id="UYW01045.1"/>
    </source>
</evidence>
<dbReference type="PROSITE" id="PS51257">
    <property type="entry name" value="PROKAR_LIPOPROTEIN"/>
    <property type="match status" value="1"/>
</dbReference>
<organism evidence="1 2">
    <name type="scientific">Flavobacterium agricola</name>
    <dbReference type="NCBI Taxonomy" id="2870839"/>
    <lineage>
        <taxon>Bacteria</taxon>
        <taxon>Pseudomonadati</taxon>
        <taxon>Bacteroidota</taxon>
        <taxon>Flavobacteriia</taxon>
        <taxon>Flavobacteriales</taxon>
        <taxon>Flavobacteriaceae</taxon>
        <taxon>Flavobacterium</taxon>
    </lineage>
</organism>
<dbReference type="EMBL" id="CP081495">
    <property type="protein sequence ID" value="UYW01045.1"/>
    <property type="molecule type" value="Genomic_DNA"/>
</dbReference>